<dbReference type="NCBIfam" id="NF000642">
    <property type="entry name" value="PRK00024.1"/>
    <property type="match status" value="1"/>
</dbReference>
<dbReference type="GO" id="GO:0008237">
    <property type="term" value="F:metallopeptidase activity"/>
    <property type="evidence" value="ECO:0007669"/>
    <property type="project" value="UniProtKB-KW"/>
</dbReference>
<evidence type="ECO:0000256" key="1">
    <source>
        <dbReference type="ARBA" id="ARBA00010243"/>
    </source>
</evidence>
<dbReference type="PANTHER" id="PTHR30471:SF3">
    <property type="entry name" value="UPF0758 PROTEIN YEES-RELATED"/>
    <property type="match status" value="1"/>
</dbReference>
<dbReference type="SUPFAM" id="SSF47781">
    <property type="entry name" value="RuvA domain 2-like"/>
    <property type="match status" value="1"/>
</dbReference>
<dbReference type="AlphaFoldDB" id="A0A4T2GPK1"/>
<dbReference type="PANTHER" id="PTHR30471">
    <property type="entry name" value="DNA REPAIR PROTEIN RADC"/>
    <property type="match status" value="1"/>
</dbReference>
<dbReference type="InterPro" id="IPR037518">
    <property type="entry name" value="MPN"/>
</dbReference>
<evidence type="ECO:0000313" key="10">
    <source>
        <dbReference type="Proteomes" id="UP000305165"/>
    </source>
</evidence>
<dbReference type="GO" id="GO:0006508">
    <property type="term" value="P:proteolysis"/>
    <property type="evidence" value="ECO:0007669"/>
    <property type="project" value="UniProtKB-KW"/>
</dbReference>
<dbReference type="EMBL" id="SSXO01000001">
    <property type="protein sequence ID" value="TII01146.1"/>
    <property type="molecule type" value="Genomic_DNA"/>
</dbReference>
<comment type="caution">
    <text evidence="9">The sequence shown here is derived from an EMBL/GenBank/DDBJ whole genome shotgun (WGS) entry which is preliminary data.</text>
</comment>
<name>A0A4T2GPK1_STRSU</name>
<dbReference type="InterPro" id="IPR001405">
    <property type="entry name" value="UPF0758"/>
</dbReference>
<dbReference type="InterPro" id="IPR025657">
    <property type="entry name" value="RadC_JAB"/>
</dbReference>
<dbReference type="SUPFAM" id="SSF102712">
    <property type="entry name" value="JAB1/MPN domain"/>
    <property type="match status" value="1"/>
</dbReference>
<keyword evidence="6" id="KW-0482">Metalloprotease</keyword>
<evidence type="ECO:0000256" key="6">
    <source>
        <dbReference type="ARBA" id="ARBA00023049"/>
    </source>
</evidence>
<gene>
    <name evidence="9" type="ORF">FAJ39_02115</name>
</gene>
<dbReference type="Pfam" id="PF20582">
    <property type="entry name" value="UPF0758_N"/>
    <property type="match status" value="1"/>
</dbReference>
<evidence type="ECO:0000256" key="3">
    <source>
        <dbReference type="ARBA" id="ARBA00022723"/>
    </source>
</evidence>
<comment type="similarity">
    <text evidence="1 7">Belongs to the UPF0758 family.</text>
</comment>
<evidence type="ECO:0000256" key="7">
    <source>
        <dbReference type="RuleBase" id="RU003797"/>
    </source>
</evidence>
<dbReference type="Gene3D" id="3.40.140.10">
    <property type="entry name" value="Cytidine Deaminase, domain 2"/>
    <property type="match status" value="1"/>
</dbReference>
<dbReference type="PROSITE" id="PS01302">
    <property type="entry name" value="UPF0758"/>
    <property type="match status" value="1"/>
</dbReference>
<dbReference type="GO" id="GO:0046872">
    <property type="term" value="F:metal ion binding"/>
    <property type="evidence" value="ECO:0007669"/>
    <property type="project" value="UniProtKB-KW"/>
</dbReference>
<dbReference type="Proteomes" id="UP000305165">
    <property type="component" value="Unassembled WGS sequence"/>
</dbReference>
<dbReference type="InterPro" id="IPR010994">
    <property type="entry name" value="RuvA_2-like"/>
</dbReference>
<protein>
    <submittedName>
        <fullName evidence="9">JAB domain-containing protein</fullName>
    </submittedName>
</protein>
<evidence type="ECO:0000256" key="4">
    <source>
        <dbReference type="ARBA" id="ARBA00022801"/>
    </source>
</evidence>
<feature type="domain" description="MPN" evidence="8">
    <location>
        <begin position="103"/>
        <end position="225"/>
    </location>
</feature>
<dbReference type="PROSITE" id="PS50249">
    <property type="entry name" value="MPN"/>
    <property type="match status" value="1"/>
</dbReference>
<keyword evidence="5" id="KW-0862">Zinc</keyword>
<dbReference type="Pfam" id="PF04002">
    <property type="entry name" value="RadC"/>
    <property type="match status" value="1"/>
</dbReference>
<reference evidence="9 10" key="1">
    <citation type="submission" date="2019-04" db="EMBL/GenBank/DDBJ databases">
        <title>Genome analysis of Streptococcus suis strain WUSS424.</title>
        <authorList>
            <person name="Chen H."/>
            <person name="Gao X."/>
            <person name="Wu Z."/>
        </authorList>
    </citation>
    <scope>NUCLEOTIDE SEQUENCE [LARGE SCALE GENOMIC DNA]</scope>
    <source>
        <strain evidence="9 10">WUSS424</strain>
    </source>
</reference>
<sequence>MYSISFQQNSLLPRERLLEVGPEGLSNQELLSIFIRTGTKQHPVQELATKILKEVDHLANLKGMSIEELQAICGIGRVKAIEIQAMIELGRRIHQSEITLQQKVLGSEKLASRMMQELGDKKQEHLVAIYLDTQNRIIQQKTIFIGSVNKSIAEPREILYYAVKNMATSVIIVHNHPSGSVQPSKNDLLFTQALKKSCNMLGLVLLDHLIVGKSRYFSFREEGELVDAFN</sequence>
<evidence type="ECO:0000256" key="2">
    <source>
        <dbReference type="ARBA" id="ARBA00022670"/>
    </source>
</evidence>
<keyword evidence="2" id="KW-0645">Protease</keyword>
<dbReference type="InterPro" id="IPR020891">
    <property type="entry name" value="UPF0758_CS"/>
</dbReference>
<evidence type="ECO:0000313" key="9">
    <source>
        <dbReference type="EMBL" id="TII01146.1"/>
    </source>
</evidence>
<dbReference type="CDD" id="cd08071">
    <property type="entry name" value="MPN_DUF2466"/>
    <property type="match status" value="1"/>
</dbReference>
<proteinExistence type="inferred from homology"/>
<keyword evidence="3" id="KW-0479">Metal-binding</keyword>
<organism evidence="9 10">
    <name type="scientific">Streptococcus suis</name>
    <dbReference type="NCBI Taxonomy" id="1307"/>
    <lineage>
        <taxon>Bacteria</taxon>
        <taxon>Bacillati</taxon>
        <taxon>Bacillota</taxon>
        <taxon>Bacilli</taxon>
        <taxon>Lactobacillales</taxon>
        <taxon>Streptococcaceae</taxon>
        <taxon>Streptococcus</taxon>
    </lineage>
</organism>
<dbReference type="NCBIfam" id="TIGR00608">
    <property type="entry name" value="radc"/>
    <property type="match status" value="1"/>
</dbReference>
<keyword evidence="4" id="KW-0378">Hydrolase</keyword>
<dbReference type="OrthoDB" id="9804482at2"/>
<dbReference type="InterPro" id="IPR046778">
    <property type="entry name" value="UPF0758_N"/>
</dbReference>
<accession>A0A4T2GPK1</accession>
<evidence type="ECO:0000259" key="8">
    <source>
        <dbReference type="PROSITE" id="PS50249"/>
    </source>
</evidence>
<evidence type="ECO:0000256" key="5">
    <source>
        <dbReference type="ARBA" id="ARBA00022833"/>
    </source>
</evidence>